<dbReference type="InterPro" id="IPR018490">
    <property type="entry name" value="cNMP-bd_dom_sf"/>
</dbReference>
<reference evidence="1" key="1">
    <citation type="journal article" date="2021" name="PeerJ">
        <title>Extensive microbial diversity within the chicken gut microbiome revealed by metagenomics and culture.</title>
        <authorList>
            <person name="Gilroy R."/>
            <person name="Ravi A."/>
            <person name="Getino M."/>
            <person name="Pursley I."/>
            <person name="Horton D.L."/>
            <person name="Alikhan N.F."/>
            <person name="Baker D."/>
            <person name="Gharbi K."/>
            <person name="Hall N."/>
            <person name="Watson M."/>
            <person name="Adriaenssens E.M."/>
            <person name="Foster-Nyarko E."/>
            <person name="Jarju S."/>
            <person name="Secka A."/>
            <person name="Antonio M."/>
            <person name="Oren A."/>
            <person name="Chaudhuri R.R."/>
            <person name="La Ragione R."/>
            <person name="Hildebrand F."/>
            <person name="Pallen M.J."/>
        </authorList>
    </citation>
    <scope>NUCLEOTIDE SEQUENCE</scope>
    <source>
        <strain evidence="1">ChiSjej2B20-17149</strain>
    </source>
</reference>
<evidence type="ECO:0000313" key="1">
    <source>
        <dbReference type="EMBL" id="HJH17853.1"/>
    </source>
</evidence>
<dbReference type="EMBL" id="DYTS01000075">
    <property type="protein sequence ID" value="HJH17853.1"/>
    <property type="molecule type" value="Genomic_DNA"/>
</dbReference>
<proteinExistence type="predicted"/>
<gene>
    <name evidence="1" type="ORF">K8W20_03950</name>
</gene>
<dbReference type="AlphaFoldDB" id="A0A921NEN1"/>
<dbReference type="RefSeq" id="WP_278915646.1">
    <property type="nucleotide sequence ID" value="NZ_DYTS01000075.1"/>
</dbReference>
<evidence type="ECO:0000313" key="2">
    <source>
        <dbReference type="Proteomes" id="UP000752172"/>
    </source>
</evidence>
<name>A0A921NEN1_9PSED</name>
<reference evidence="1" key="2">
    <citation type="submission" date="2021-09" db="EMBL/GenBank/DDBJ databases">
        <authorList>
            <person name="Gilroy R."/>
        </authorList>
    </citation>
    <scope>NUCLEOTIDE SEQUENCE</scope>
    <source>
        <strain evidence="1">ChiSjej2B20-17149</strain>
    </source>
</reference>
<dbReference type="SUPFAM" id="SSF51206">
    <property type="entry name" value="cAMP-binding domain-like"/>
    <property type="match status" value="1"/>
</dbReference>
<organism evidence="1 2">
    <name type="scientific">Pseudomonas lactis</name>
    <dbReference type="NCBI Taxonomy" id="1615674"/>
    <lineage>
        <taxon>Bacteria</taxon>
        <taxon>Pseudomonadati</taxon>
        <taxon>Pseudomonadota</taxon>
        <taxon>Gammaproteobacteria</taxon>
        <taxon>Pseudomonadales</taxon>
        <taxon>Pseudomonadaceae</taxon>
        <taxon>Pseudomonas</taxon>
    </lineage>
</organism>
<sequence length="107" mass="12436">MLDLPLRQTLLARSDLFRGMPEHLLRYVATHRVERTLDDRELLYLKDDTLAFIALVVEGRMAASRLSAVPELLPCVRLIRKMSPMRHNRSFFRTDYCPVPPLILGFV</sequence>
<protein>
    <submittedName>
        <fullName evidence="1">Uncharacterized protein</fullName>
    </submittedName>
</protein>
<comment type="caution">
    <text evidence="1">The sequence shown here is derived from an EMBL/GenBank/DDBJ whole genome shotgun (WGS) entry which is preliminary data.</text>
</comment>
<dbReference type="Proteomes" id="UP000752172">
    <property type="component" value="Unassembled WGS sequence"/>
</dbReference>
<accession>A0A921NEN1</accession>